<reference evidence="1 2" key="1">
    <citation type="journal article" date="2019" name="Nat. Med.">
        <title>A library of human gut bacterial isolates paired with longitudinal multiomics data enables mechanistic microbiome research.</title>
        <authorList>
            <person name="Poyet M."/>
            <person name="Groussin M."/>
            <person name="Gibbons S.M."/>
            <person name="Avila-Pacheco J."/>
            <person name="Jiang X."/>
            <person name="Kearney S.M."/>
            <person name="Perrotta A.R."/>
            <person name="Berdy B."/>
            <person name="Zhao S."/>
            <person name="Lieberman T.D."/>
            <person name="Swanson P.K."/>
            <person name="Smith M."/>
            <person name="Roesemann S."/>
            <person name="Alexander J.E."/>
            <person name="Rich S.A."/>
            <person name="Livny J."/>
            <person name="Vlamakis H."/>
            <person name="Clish C."/>
            <person name="Bullock K."/>
            <person name="Deik A."/>
            <person name="Scott J."/>
            <person name="Pierce K.A."/>
            <person name="Xavier R.J."/>
            <person name="Alm E.J."/>
        </authorList>
    </citation>
    <scope>NUCLEOTIDE SEQUENCE [LARGE SCALE GENOMIC DNA]</scope>
    <source>
        <strain evidence="1 2">BIOML-A188</strain>
    </source>
</reference>
<dbReference type="AlphaFoldDB" id="A0A6I0NFW8"/>
<comment type="caution">
    <text evidence="1">The sequence shown here is derived from an EMBL/GenBank/DDBJ whole genome shotgun (WGS) entry which is preliminary data.</text>
</comment>
<sequence length="99" mass="11599">MTTMDKVEKALQMINEHDWWWAWAEYCGDARDKAYGHMRAFVEFIAEISDVTIASTLRELWEVTAHKAWTDDKEKKAKYESIRVELMATIFPSEIKIAA</sequence>
<organism evidence="1 2">
    <name type="scientific">Bacteroides thetaiotaomicron</name>
    <dbReference type="NCBI Taxonomy" id="818"/>
    <lineage>
        <taxon>Bacteria</taxon>
        <taxon>Pseudomonadati</taxon>
        <taxon>Bacteroidota</taxon>
        <taxon>Bacteroidia</taxon>
        <taxon>Bacteroidales</taxon>
        <taxon>Bacteroidaceae</taxon>
        <taxon>Bacteroides</taxon>
    </lineage>
</organism>
<evidence type="ECO:0000313" key="2">
    <source>
        <dbReference type="Proteomes" id="UP000440614"/>
    </source>
</evidence>
<dbReference type="EMBL" id="WCSY01000051">
    <property type="protein sequence ID" value="KAB4304347.1"/>
    <property type="molecule type" value="Genomic_DNA"/>
</dbReference>
<name>A0A6I0NFW8_BACT4</name>
<proteinExistence type="predicted"/>
<dbReference type="Proteomes" id="UP000440614">
    <property type="component" value="Unassembled WGS sequence"/>
</dbReference>
<dbReference type="RefSeq" id="WP_310505272.1">
    <property type="nucleotide sequence ID" value="NZ_JANUSI010000001.1"/>
</dbReference>
<gene>
    <name evidence="1" type="ORF">GAO51_28550</name>
</gene>
<accession>A0A6I0NFW8</accession>
<evidence type="ECO:0000313" key="1">
    <source>
        <dbReference type="EMBL" id="KAB4304347.1"/>
    </source>
</evidence>
<protein>
    <submittedName>
        <fullName evidence="1">Uncharacterized protein</fullName>
    </submittedName>
</protein>